<protein>
    <recommendedName>
        <fullName evidence="1">tRNA-uridine aminocarboxypropyltransferase</fullName>
        <ecNumber evidence="1">2.5.1.25</ecNumber>
    </recommendedName>
</protein>
<gene>
    <name evidence="6" type="ORF">J2W31_003617</name>
</gene>
<dbReference type="PANTHER" id="PTHR21392">
    <property type="entry name" value="TRNA-URIDINE AMINOCARBOXYPROPYLTRANSFERASE 2"/>
    <property type="match status" value="1"/>
</dbReference>
<feature type="domain" description="DTW" evidence="5">
    <location>
        <begin position="27"/>
        <end position="226"/>
    </location>
</feature>
<evidence type="ECO:0000256" key="3">
    <source>
        <dbReference type="ARBA" id="ARBA00022691"/>
    </source>
</evidence>
<organism evidence="6 7">
    <name type="scientific">Variovorax boronicumulans</name>
    <dbReference type="NCBI Taxonomy" id="436515"/>
    <lineage>
        <taxon>Bacteria</taxon>
        <taxon>Pseudomonadati</taxon>
        <taxon>Pseudomonadota</taxon>
        <taxon>Betaproteobacteria</taxon>
        <taxon>Burkholderiales</taxon>
        <taxon>Comamonadaceae</taxon>
        <taxon>Variovorax</taxon>
    </lineage>
</organism>
<dbReference type="Proteomes" id="UP001242045">
    <property type="component" value="Unassembled WGS sequence"/>
</dbReference>
<reference evidence="6" key="1">
    <citation type="submission" date="2023-07" db="EMBL/GenBank/DDBJ databases">
        <title>Sorghum-associated microbial communities from plants grown in Nebraska, USA.</title>
        <authorList>
            <person name="Schachtman D."/>
        </authorList>
    </citation>
    <scope>NUCLEOTIDE SEQUENCE</scope>
    <source>
        <strain evidence="6">DS3754</strain>
    </source>
</reference>
<keyword evidence="2" id="KW-0808">Transferase</keyword>
<dbReference type="AlphaFoldDB" id="A0AAW8CSP1"/>
<comment type="caution">
    <text evidence="6">The sequence shown here is derived from an EMBL/GenBank/DDBJ whole genome shotgun (WGS) entry which is preliminary data.</text>
</comment>
<proteinExistence type="predicted"/>
<keyword evidence="4" id="KW-0819">tRNA processing</keyword>
<dbReference type="EMBL" id="JAUSRD010000008">
    <property type="protein sequence ID" value="MDP9894493.1"/>
    <property type="molecule type" value="Genomic_DNA"/>
</dbReference>
<dbReference type="InterPro" id="IPR005636">
    <property type="entry name" value="DTW"/>
</dbReference>
<dbReference type="SMART" id="SM01144">
    <property type="entry name" value="DTW"/>
    <property type="match status" value="1"/>
</dbReference>
<evidence type="ECO:0000313" key="7">
    <source>
        <dbReference type="Proteomes" id="UP001242045"/>
    </source>
</evidence>
<dbReference type="GO" id="GO:0016432">
    <property type="term" value="F:tRNA-uridine aminocarboxypropyltransferase activity"/>
    <property type="evidence" value="ECO:0007669"/>
    <property type="project" value="UniProtKB-EC"/>
</dbReference>
<dbReference type="InterPro" id="IPR039262">
    <property type="entry name" value="DTWD2/TAPT"/>
</dbReference>
<evidence type="ECO:0000259" key="5">
    <source>
        <dbReference type="SMART" id="SM01144"/>
    </source>
</evidence>
<keyword evidence="3" id="KW-0949">S-adenosyl-L-methionine</keyword>
<evidence type="ECO:0000256" key="2">
    <source>
        <dbReference type="ARBA" id="ARBA00022679"/>
    </source>
</evidence>
<evidence type="ECO:0000313" key="6">
    <source>
        <dbReference type="EMBL" id="MDP9894493.1"/>
    </source>
</evidence>
<dbReference type="PANTHER" id="PTHR21392:SF1">
    <property type="entry name" value="TRNA-URIDINE AMINOCARBOXYPROPYLTRANSFERASE"/>
    <property type="match status" value="1"/>
</dbReference>
<dbReference type="EC" id="2.5.1.25" evidence="1"/>
<dbReference type="RefSeq" id="WP_307685573.1">
    <property type="nucleotide sequence ID" value="NZ_JAUSRD010000008.1"/>
</dbReference>
<dbReference type="Pfam" id="PF03942">
    <property type="entry name" value="DTW"/>
    <property type="match status" value="1"/>
</dbReference>
<evidence type="ECO:0000256" key="1">
    <source>
        <dbReference type="ARBA" id="ARBA00012386"/>
    </source>
</evidence>
<name>A0AAW8CSP1_9BURK</name>
<sequence length="257" mass="28401">MPHAVSLLRAARLARSAKPFLARGGFKRERCAGCRLLPSHCMCALRPSVTTRAGVCLLMADIEPLKPSNTGWLIADVVPDTFAFGWARTETDPALLALLADPQWQPYVVFPGQYAAPERVVHTLPPPLESLDGATAKRPLFILLDGTWGEARKMFSRSPYLDALPVLSLEPEQISQYKLRHSGRDDHFCTSEVAALCMSLAGEHIAEQTLEAYLAVFTHHYLRAKNQQPIVWDGDAHQRLREVQCQEQAGATVPAVP</sequence>
<evidence type="ECO:0000256" key="4">
    <source>
        <dbReference type="ARBA" id="ARBA00022694"/>
    </source>
</evidence>
<dbReference type="GO" id="GO:0008033">
    <property type="term" value="P:tRNA processing"/>
    <property type="evidence" value="ECO:0007669"/>
    <property type="project" value="UniProtKB-KW"/>
</dbReference>
<accession>A0AAW8CSP1</accession>